<dbReference type="GO" id="GO:0005975">
    <property type="term" value="P:carbohydrate metabolic process"/>
    <property type="evidence" value="ECO:0007669"/>
    <property type="project" value="InterPro"/>
</dbReference>
<dbReference type="SMART" id="SM00636">
    <property type="entry name" value="Glyco_18"/>
    <property type="match status" value="1"/>
</dbReference>
<feature type="domain" description="GH18" evidence="1">
    <location>
        <begin position="142"/>
        <end position="520"/>
    </location>
</feature>
<gene>
    <name evidence="2" type="ORF">HNQ80_000702</name>
</gene>
<dbReference type="Gene3D" id="3.20.20.80">
    <property type="entry name" value="Glycosidases"/>
    <property type="match status" value="1"/>
</dbReference>
<dbReference type="PROSITE" id="PS51910">
    <property type="entry name" value="GH18_2"/>
    <property type="match status" value="1"/>
</dbReference>
<dbReference type="PANTHER" id="PTHR46066">
    <property type="entry name" value="CHITINASE DOMAIN-CONTAINING PROTEIN 1 FAMILY MEMBER"/>
    <property type="match status" value="1"/>
</dbReference>
<evidence type="ECO:0000259" key="1">
    <source>
        <dbReference type="PROSITE" id="PS51910"/>
    </source>
</evidence>
<dbReference type="Pfam" id="PF00704">
    <property type="entry name" value="Glyco_hydro_18"/>
    <property type="match status" value="1"/>
</dbReference>
<reference evidence="2 3" key="1">
    <citation type="submission" date="2020-08" db="EMBL/GenBank/DDBJ databases">
        <title>Genomic Encyclopedia of Type Strains, Phase IV (KMG-IV): sequencing the most valuable type-strain genomes for metagenomic binning, comparative biology and taxonomic classification.</title>
        <authorList>
            <person name="Goeker M."/>
        </authorList>
    </citation>
    <scope>NUCLEOTIDE SEQUENCE [LARGE SCALE GENOMIC DNA]</scope>
    <source>
        <strain evidence="2 3">DSM 103526</strain>
    </source>
</reference>
<accession>A0A841KWQ5</accession>
<dbReference type="RefSeq" id="WP_184308224.1">
    <property type="nucleotide sequence ID" value="NZ_JACHEN010000003.1"/>
</dbReference>
<dbReference type="InterPro" id="IPR001223">
    <property type="entry name" value="Glyco_hydro18_cat"/>
</dbReference>
<sequence>MKKILSRIIFICTVTLVLSIIPIYGEELGPIPAVPQDTTGGITKASFLRTLLSLIHDDLSLETVSDSDSSNLIDLGKQYGIIVESQYDLNQEITKKDAELMFIRAIGYDPIKLSIQDSKALLQKMSTLGQTPEEKLILEMYQKISSPLEELHGFYAMKSYTQLDFIPALDSLSFGWSQLAFDENNGVSLKTDAQGGLAIPSGFMEPISKAREHQIPIQLMVYASQGTKNSEGTGLVERILLDSEVKTKVIQEIIRQILDTTKDGLSVTFDGVVIDFEEIKDPALAASLNQFLQELKIELDKTNKKLYVAVQPRKYYKGYDYKTIGEIADKVILMAHDYHPRQVEALSTINPIENFTQIQSPLTPIVNQYNKDFDVYTALQEITDSHTGISDRSKISLQLSFNAIQWRKIENNGSFTIETANPTYDALRNRLLAELQKGTLNMQYSKAYENPYFIYFDQEKNIHNIIWYEDSRSVLSKINLAKLFDIKDISLWRLGNIPNYDNHEEQFMYLDAWQQILNAKGIH</sequence>
<dbReference type="Gene3D" id="3.10.50.10">
    <property type="match status" value="1"/>
</dbReference>
<comment type="caution">
    <text evidence="2">The sequence shown here is derived from an EMBL/GenBank/DDBJ whole genome shotgun (WGS) entry which is preliminary data.</text>
</comment>
<evidence type="ECO:0000313" key="3">
    <source>
        <dbReference type="Proteomes" id="UP000579281"/>
    </source>
</evidence>
<dbReference type="PANTHER" id="PTHR46066:SF2">
    <property type="entry name" value="CHITINASE DOMAIN-CONTAINING PROTEIN 1"/>
    <property type="match status" value="1"/>
</dbReference>
<dbReference type="AlphaFoldDB" id="A0A841KWQ5"/>
<keyword evidence="3" id="KW-1185">Reference proteome</keyword>
<dbReference type="InterPro" id="IPR017853">
    <property type="entry name" value="GH"/>
</dbReference>
<protein>
    <recommendedName>
        <fullName evidence="1">GH18 domain-containing protein</fullName>
    </recommendedName>
</protein>
<dbReference type="EMBL" id="JACHEN010000003">
    <property type="protein sequence ID" value="MBB6214619.1"/>
    <property type="molecule type" value="Genomic_DNA"/>
</dbReference>
<organism evidence="2 3">
    <name type="scientific">Anaerosolibacter carboniphilus</name>
    <dbReference type="NCBI Taxonomy" id="1417629"/>
    <lineage>
        <taxon>Bacteria</taxon>
        <taxon>Bacillati</taxon>
        <taxon>Bacillota</taxon>
        <taxon>Clostridia</taxon>
        <taxon>Peptostreptococcales</taxon>
        <taxon>Thermotaleaceae</taxon>
        <taxon>Anaerosolibacter</taxon>
    </lineage>
</organism>
<dbReference type="SUPFAM" id="SSF51445">
    <property type="entry name" value="(Trans)glycosidases"/>
    <property type="match status" value="1"/>
</dbReference>
<evidence type="ECO:0000313" key="2">
    <source>
        <dbReference type="EMBL" id="MBB6214619.1"/>
    </source>
</evidence>
<dbReference type="InterPro" id="IPR029070">
    <property type="entry name" value="Chitinase_insertion_sf"/>
</dbReference>
<dbReference type="Proteomes" id="UP000579281">
    <property type="component" value="Unassembled WGS sequence"/>
</dbReference>
<proteinExistence type="predicted"/>
<name>A0A841KWQ5_9FIRM</name>
<dbReference type="GO" id="GO:0008061">
    <property type="term" value="F:chitin binding"/>
    <property type="evidence" value="ECO:0007669"/>
    <property type="project" value="InterPro"/>
</dbReference>
<dbReference type="InterPro" id="IPR011583">
    <property type="entry name" value="Chitinase_II/V-like_cat"/>
</dbReference>